<protein>
    <recommendedName>
        <fullName evidence="6">Extracellular protein</fullName>
    </recommendedName>
</protein>
<name>A0AAE0N123_9PEZI</name>
<dbReference type="Proteomes" id="UP001287356">
    <property type="component" value="Unassembled WGS sequence"/>
</dbReference>
<feature type="region of interest" description="Disordered" evidence="1">
    <location>
        <begin position="203"/>
        <end position="273"/>
    </location>
</feature>
<keyword evidence="5" id="KW-1185">Reference proteome</keyword>
<dbReference type="PANTHER" id="PTHR36182">
    <property type="entry name" value="PROTEIN, PUTATIVE (AFU_ORTHOLOGUE AFUA_6G10930)-RELATED"/>
    <property type="match status" value="1"/>
</dbReference>
<sequence length="297" mass="29668">MKTTCYASFALALVSVASAHMEMSYPPPLKSKFNPSSGSNVDYSMTSPLHADGSDYPCKGYLSLLGTPNGASVASWTAGESHNMTIVGGAVHGGGSCQASVSVDGGKTFRVVHSYVGGCPSGASSSFTFQLPADTPAAKAAIFSWSWNNNLGNREMYMNCAVVDIAGGSGGSSGVAFNSRPAVFAANVGNGCTTVDSTNVLYPDPGPDVTGDTSTAKPPTGTSCGAVVAAPPKSPGSGSSGSGDSGAKTGHEPPVFTPGNNFPPGFNSAASEEPAPGKAMAVALVVTLLLVLLTLLS</sequence>
<gene>
    <name evidence="4" type="ORF">B0T24DRAFT_418744</name>
</gene>
<dbReference type="Gene3D" id="2.70.50.70">
    <property type="match status" value="1"/>
</dbReference>
<keyword evidence="3" id="KW-0732">Signal</keyword>
<dbReference type="AlphaFoldDB" id="A0AAE0N123"/>
<comment type="caution">
    <text evidence="4">The sequence shown here is derived from an EMBL/GenBank/DDBJ whole genome shotgun (WGS) entry which is preliminary data.</text>
</comment>
<accession>A0AAE0N123</accession>
<keyword evidence="2" id="KW-1133">Transmembrane helix</keyword>
<feature type="chain" id="PRO_5042189685" description="Extracellular protein" evidence="3">
    <location>
        <begin position="20"/>
        <end position="297"/>
    </location>
</feature>
<keyword evidence="2" id="KW-0472">Membrane</keyword>
<keyword evidence="2" id="KW-0812">Transmembrane</keyword>
<evidence type="ECO:0008006" key="6">
    <source>
        <dbReference type="Google" id="ProtNLM"/>
    </source>
</evidence>
<reference evidence="4" key="1">
    <citation type="journal article" date="2023" name="Mol. Phylogenet. Evol.">
        <title>Genome-scale phylogeny and comparative genomics of the fungal order Sordariales.</title>
        <authorList>
            <person name="Hensen N."/>
            <person name="Bonometti L."/>
            <person name="Westerberg I."/>
            <person name="Brannstrom I.O."/>
            <person name="Guillou S."/>
            <person name="Cros-Aarteil S."/>
            <person name="Calhoun S."/>
            <person name="Haridas S."/>
            <person name="Kuo A."/>
            <person name="Mondo S."/>
            <person name="Pangilinan J."/>
            <person name="Riley R."/>
            <person name="LaButti K."/>
            <person name="Andreopoulos B."/>
            <person name="Lipzen A."/>
            <person name="Chen C."/>
            <person name="Yan M."/>
            <person name="Daum C."/>
            <person name="Ng V."/>
            <person name="Clum A."/>
            <person name="Steindorff A."/>
            <person name="Ohm R.A."/>
            <person name="Martin F."/>
            <person name="Silar P."/>
            <person name="Natvig D.O."/>
            <person name="Lalanne C."/>
            <person name="Gautier V."/>
            <person name="Ament-Velasquez S.L."/>
            <person name="Kruys A."/>
            <person name="Hutchinson M.I."/>
            <person name="Powell A.J."/>
            <person name="Barry K."/>
            <person name="Miller A.N."/>
            <person name="Grigoriev I.V."/>
            <person name="Debuchy R."/>
            <person name="Gladieux P."/>
            <person name="Hiltunen Thoren M."/>
            <person name="Johannesson H."/>
        </authorList>
    </citation>
    <scope>NUCLEOTIDE SEQUENCE</scope>
    <source>
        <strain evidence="4">CBS 958.72</strain>
    </source>
</reference>
<dbReference type="PANTHER" id="PTHR36182:SF1">
    <property type="entry name" value="PROTEIN, PUTATIVE (AFU_ORTHOLOGUE AFUA_6G10930)-RELATED"/>
    <property type="match status" value="1"/>
</dbReference>
<evidence type="ECO:0000256" key="2">
    <source>
        <dbReference type="SAM" id="Phobius"/>
    </source>
</evidence>
<evidence type="ECO:0000313" key="4">
    <source>
        <dbReference type="EMBL" id="KAK3366330.1"/>
    </source>
</evidence>
<feature type="signal peptide" evidence="3">
    <location>
        <begin position="1"/>
        <end position="19"/>
    </location>
</feature>
<evidence type="ECO:0000256" key="3">
    <source>
        <dbReference type="SAM" id="SignalP"/>
    </source>
</evidence>
<feature type="transmembrane region" description="Helical" evidence="2">
    <location>
        <begin position="279"/>
        <end position="296"/>
    </location>
</feature>
<feature type="compositionally biased region" description="Polar residues" evidence="1">
    <location>
        <begin position="211"/>
        <end position="223"/>
    </location>
</feature>
<reference evidence="4" key="2">
    <citation type="submission" date="2023-06" db="EMBL/GenBank/DDBJ databases">
        <authorList>
            <consortium name="Lawrence Berkeley National Laboratory"/>
            <person name="Haridas S."/>
            <person name="Hensen N."/>
            <person name="Bonometti L."/>
            <person name="Westerberg I."/>
            <person name="Brannstrom I.O."/>
            <person name="Guillou S."/>
            <person name="Cros-Aarteil S."/>
            <person name="Calhoun S."/>
            <person name="Kuo A."/>
            <person name="Mondo S."/>
            <person name="Pangilinan J."/>
            <person name="Riley R."/>
            <person name="Labutti K."/>
            <person name="Andreopoulos B."/>
            <person name="Lipzen A."/>
            <person name="Chen C."/>
            <person name="Yanf M."/>
            <person name="Daum C."/>
            <person name="Ng V."/>
            <person name="Clum A."/>
            <person name="Steindorff A."/>
            <person name="Ohm R."/>
            <person name="Martin F."/>
            <person name="Silar P."/>
            <person name="Natvig D."/>
            <person name="Lalanne C."/>
            <person name="Gautier V."/>
            <person name="Ament-Velasquez S.L."/>
            <person name="Kruys A."/>
            <person name="Hutchinson M.I."/>
            <person name="Powell A.J."/>
            <person name="Barry K."/>
            <person name="Miller A.N."/>
            <person name="Grigoriev I.V."/>
            <person name="Debuchy R."/>
            <person name="Gladieux P."/>
            <person name="Thoren M.H."/>
            <person name="Johannesson H."/>
        </authorList>
    </citation>
    <scope>NUCLEOTIDE SEQUENCE</scope>
    <source>
        <strain evidence="4">CBS 958.72</strain>
    </source>
</reference>
<evidence type="ECO:0000256" key="1">
    <source>
        <dbReference type="SAM" id="MobiDB-lite"/>
    </source>
</evidence>
<dbReference type="EMBL" id="JAULSN010000008">
    <property type="protein sequence ID" value="KAK3366330.1"/>
    <property type="molecule type" value="Genomic_DNA"/>
</dbReference>
<evidence type="ECO:0000313" key="5">
    <source>
        <dbReference type="Proteomes" id="UP001287356"/>
    </source>
</evidence>
<proteinExistence type="predicted"/>
<organism evidence="4 5">
    <name type="scientific">Lasiosphaeria ovina</name>
    <dbReference type="NCBI Taxonomy" id="92902"/>
    <lineage>
        <taxon>Eukaryota</taxon>
        <taxon>Fungi</taxon>
        <taxon>Dikarya</taxon>
        <taxon>Ascomycota</taxon>
        <taxon>Pezizomycotina</taxon>
        <taxon>Sordariomycetes</taxon>
        <taxon>Sordariomycetidae</taxon>
        <taxon>Sordariales</taxon>
        <taxon>Lasiosphaeriaceae</taxon>
        <taxon>Lasiosphaeria</taxon>
    </lineage>
</organism>